<evidence type="ECO:0000259" key="2">
    <source>
        <dbReference type="SMART" id="SM00429"/>
    </source>
</evidence>
<feature type="non-terminal residue" evidence="3">
    <location>
        <position position="605"/>
    </location>
</feature>
<keyword evidence="1" id="KW-0732">Signal</keyword>
<reference evidence="3 4" key="1">
    <citation type="submission" date="2019-05" db="EMBL/GenBank/DDBJ databases">
        <title>Hymenobacter edaphi sp. nov., isolated from abandoned arsenic-contaminated farmland soil.</title>
        <authorList>
            <person name="Nie L."/>
        </authorList>
    </citation>
    <scope>NUCLEOTIDE SEQUENCE [LARGE SCALE GENOMIC DNA]</scope>
    <source>
        <strain evidence="3 4">1-3-3-8</strain>
    </source>
</reference>
<keyword evidence="4" id="KW-1185">Reference proteome</keyword>
<dbReference type="SMART" id="SM00429">
    <property type="entry name" value="IPT"/>
    <property type="match status" value="2"/>
</dbReference>
<accession>A0A5R8WLE8</accession>
<dbReference type="CDD" id="cd00102">
    <property type="entry name" value="IPT"/>
    <property type="match status" value="3"/>
</dbReference>
<feature type="domain" description="IPT/TIG" evidence="2">
    <location>
        <begin position="456"/>
        <end position="543"/>
    </location>
</feature>
<name>A0A5R8WLE8_9BACT</name>
<dbReference type="Proteomes" id="UP000305517">
    <property type="component" value="Unassembled WGS sequence"/>
</dbReference>
<dbReference type="InterPro" id="IPR002909">
    <property type="entry name" value="IPT_dom"/>
</dbReference>
<comment type="caution">
    <text evidence="3">The sequence shown here is derived from an EMBL/GenBank/DDBJ whole genome shotgun (WGS) entry which is preliminary data.</text>
</comment>
<protein>
    <recommendedName>
        <fullName evidence="2">IPT/TIG domain-containing protein</fullName>
    </recommendedName>
</protein>
<dbReference type="SUPFAM" id="SSF81296">
    <property type="entry name" value="E set domains"/>
    <property type="match status" value="3"/>
</dbReference>
<dbReference type="Pfam" id="PF01833">
    <property type="entry name" value="TIG"/>
    <property type="match status" value="3"/>
</dbReference>
<dbReference type="InterPro" id="IPR014756">
    <property type="entry name" value="Ig_E-set"/>
</dbReference>
<dbReference type="InterPro" id="IPR013783">
    <property type="entry name" value="Ig-like_fold"/>
</dbReference>
<organism evidence="3 4">
    <name type="scientific">Hymenobacter jeollabukensis</name>
    <dbReference type="NCBI Taxonomy" id="2025313"/>
    <lineage>
        <taxon>Bacteria</taxon>
        <taxon>Pseudomonadati</taxon>
        <taxon>Bacteroidota</taxon>
        <taxon>Cytophagia</taxon>
        <taxon>Cytophagales</taxon>
        <taxon>Hymenobacteraceae</taxon>
        <taxon>Hymenobacter</taxon>
    </lineage>
</organism>
<evidence type="ECO:0000313" key="4">
    <source>
        <dbReference type="Proteomes" id="UP000305517"/>
    </source>
</evidence>
<proteinExistence type="predicted"/>
<evidence type="ECO:0000256" key="1">
    <source>
        <dbReference type="SAM" id="SignalP"/>
    </source>
</evidence>
<feature type="chain" id="PRO_5024453245" description="IPT/TIG domain-containing protein" evidence="1">
    <location>
        <begin position="34"/>
        <end position="605"/>
    </location>
</feature>
<evidence type="ECO:0000313" key="3">
    <source>
        <dbReference type="EMBL" id="TLM89605.1"/>
    </source>
</evidence>
<feature type="signal peptide" evidence="1">
    <location>
        <begin position="1"/>
        <end position="33"/>
    </location>
</feature>
<gene>
    <name evidence="3" type="ORF">FDY95_19850</name>
</gene>
<dbReference type="AlphaFoldDB" id="A0A5R8WLE8"/>
<sequence length="605" mass="59017">MPVKTTSTTARTSRWHLSCLSALLTLGTFSLQAAPFTSGNLVVVRVGDGTAAVASGTAAAVFLDEYTPNGNLVQSIALPTSGSGSQKQFTLTASATSEGMLALSTDRRYLTLVGYDAAPATTSVTASAAARVVARIDVNGSIDTSTGLTDAYLASSPRGAATDDGTRFWLAGTGSPTSSGGTRSATLGATTSTLLSTAPTNVRAVGIYGGQLYISSSSGTNIGVNTVGTGLPTTAGQNTTLVIPGNGTSPSPYGFALVDMDATVPGPDVAYVADDRSGAGGGINKYSLVNGTWTYNGVIASTAGLRGLTVQAVGNSATLFATGTTGLYSATDVTGYNAAPDPNSSLVTIKTVAANTVFRGVAFAPVNAATQVPSIASFSPLSGTVGTVVTITGTNLTGATAVTFNGTAATAFTVNSATSITATVPTGATSGTIAVTTPGGTATSSLSFTVTAPNPAPTLTSISPNTAAAGSADFTLTASGSNFLGSSVVNFNGAALNTTFVSAGQLTATVPASAIVAAGTYNVTVTNPAPGGGTSAALPFTVTSATPAPAITSFTPTSGPVGTVVTITGTNLTGATAVTFNGTAATAFSVTNATTISATVPTGAT</sequence>
<feature type="domain" description="IPT/TIG" evidence="2">
    <location>
        <begin position="372"/>
        <end position="451"/>
    </location>
</feature>
<dbReference type="Gene3D" id="2.60.40.10">
    <property type="entry name" value="Immunoglobulins"/>
    <property type="match status" value="3"/>
</dbReference>
<dbReference type="EMBL" id="VAJM01000012">
    <property type="protein sequence ID" value="TLM89605.1"/>
    <property type="molecule type" value="Genomic_DNA"/>
</dbReference>